<evidence type="ECO:0000313" key="2">
    <source>
        <dbReference type="Proteomes" id="UP000801492"/>
    </source>
</evidence>
<comment type="caution">
    <text evidence="1">The sequence shown here is derived from an EMBL/GenBank/DDBJ whole genome shotgun (WGS) entry which is preliminary data.</text>
</comment>
<dbReference type="AlphaFoldDB" id="A0A8K0GDI8"/>
<gene>
    <name evidence="1" type="ORF">ILUMI_08318</name>
</gene>
<proteinExistence type="predicted"/>
<dbReference type="OrthoDB" id="7986506at2759"/>
<dbReference type="EMBL" id="VTPC01003895">
    <property type="protein sequence ID" value="KAF2897867.1"/>
    <property type="molecule type" value="Genomic_DNA"/>
</dbReference>
<reference evidence="1" key="1">
    <citation type="submission" date="2019-08" db="EMBL/GenBank/DDBJ databases">
        <title>The genome of the North American firefly Photinus pyralis.</title>
        <authorList>
            <consortium name="Photinus pyralis genome working group"/>
            <person name="Fallon T.R."/>
            <person name="Sander Lower S.E."/>
            <person name="Weng J.-K."/>
        </authorList>
    </citation>
    <scope>NUCLEOTIDE SEQUENCE</scope>
    <source>
        <strain evidence="1">TRF0915ILg1</strain>
        <tissue evidence="1">Whole body</tissue>
    </source>
</reference>
<accession>A0A8K0GDI8</accession>
<organism evidence="1 2">
    <name type="scientific">Ignelater luminosus</name>
    <name type="common">Cucubano</name>
    <name type="synonym">Pyrophorus luminosus</name>
    <dbReference type="NCBI Taxonomy" id="2038154"/>
    <lineage>
        <taxon>Eukaryota</taxon>
        <taxon>Metazoa</taxon>
        <taxon>Ecdysozoa</taxon>
        <taxon>Arthropoda</taxon>
        <taxon>Hexapoda</taxon>
        <taxon>Insecta</taxon>
        <taxon>Pterygota</taxon>
        <taxon>Neoptera</taxon>
        <taxon>Endopterygota</taxon>
        <taxon>Coleoptera</taxon>
        <taxon>Polyphaga</taxon>
        <taxon>Elateriformia</taxon>
        <taxon>Elateroidea</taxon>
        <taxon>Elateridae</taxon>
        <taxon>Agrypninae</taxon>
        <taxon>Pyrophorini</taxon>
        <taxon>Ignelater</taxon>
    </lineage>
</organism>
<protein>
    <submittedName>
        <fullName evidence="1">Uncharacterized protein</fullName>
    </submittedName>
</protein>
<keyword evidence="2" id="KW-1185">Reference proteome</keyword>
<sequence length="256" mass="29028">MDVLSELDLKELNHPHLRGQRFVNDVELKWEVESFFEEQEENLFSLISKSEACDTSGVSDRSASVIVNAVLKDLGLVNKADLSNIIDKNKIRTERKKRRTDLIDFIISGIYFDGRKDKTLTVKKEESTRHTIREKNIMITAKPQSRYLGHVSPTSENANICGEISTKLLLWVATEQSLIAAQKMTENDNPNGFTGIIGKLFDKCEQMSLVTFQSIEVELPPVDLDELSTFTKCAWQLKVACIPTISKKTTWDDIAF</sequence>
<name>A0A8K0GDI8_IGNLU</name>
<dbReference type="Proteomes" id="UP000801492">
    <property type="component" value="Unassembled WGS sequence"/>
</dbReference>
<evidence type="ECO:0000313" key="1">
    <source>
        <dbReference type="EMBL" id="KAF2897867.1"/>
    </source>
</evidence>